<dbReference type="SUPFAM" id="SSF56112">
    <property type="entry name" value="Protein kinase-like (PK-like)"/>
    <property type="match status" value="1"/>
</dbReference>
<evidence type="ECO:0000259" key="9">
    <source>
        <dbReference type="PROSITE" id="PS50109"/>
    </source>
</evidence>
<name>A0A5C3R0H4_9AGAR</name>
<feature type="compositionally biased region" description="Polar residues" evidence="7">
    <location>
        <begin position="426"/>
        <end position="435"/>
    </location>
</feature>
<keyword evidence="3" id="KW-0808">Transferase</keyword>
<dbReference type="Gene3D" id="3.30.450.40">
    <property type="match status" value="1"/>
</dbReference>
<dbReference type="Pfam" id="PF02518">
    <property type="entry name" value="HATPase_c"/>
    <property type="match status" value="1"/>
</dbReference>
<keyword evidence="5" id="KW-0902">Two-component regulatory system</keyword>
<evidence type="ECO:0000256" key="4">
    <source>
        <dbReference type="ARBA" id="ARBA00022777"/>
    </source>
</evidence>
<evidence type="ECO:0000313" key="12">
    <source>
        <dbReference type="Proteomes" id="UP000305067"/>
    </source>
</evidence>
<feature type="domain" description="Response regulatory" evidence="10">
    <location>
        <begin position="2148"/>
        <end position="2271"/>
    </location>
</feature>
<feature type="region of interest" description="Disordered" evidence="7">
    <location>
        <begin position="426"/>
        <end position="446"/>
    </location>
</feature>
<evidence type="ECO:0000256" key="7">
    <source>
        <dbReference type="SAM" id="MobiDB-lite"/>
    </source>
</evidence>
<dbReference type="PRINTS" id="PR00344">
    <property type="entry name" value="BCTRLSENSOR"/>
</dbReference>
<dbReference type="InterPro" id="IPR001245">
    <property type="entry name" value="Ser-Thr/Tyr_kinase_cat_dom"/>
</dbReference>
<dbReference type="SMART" id="SM00448">
    <property type="entry name" value="REC"/>
    <property type="match status" value="1"/>
</dbReference>
<organism evidence="11 12">
    <name type="scientific">Pterulicium gracile</name>
    <dbReference type="NCBI Taxonomy" id="1884261"/>
    <lineage>
        <taxon>Eukaryota</taxon>
        <taxon>Fungi</taxon>
        <taxon>Dikarya</taxon>
        <taxon>Basidiomycota</taxon>
        <taxon>Agaricomycotina</taxon>
        <taxon>Agaricomycetes</taxon>
        <taxon>Agaricomycetidae</taxon>
        <taxon>Agaricales</taxon>
        <taxon>Pleurotineae</taxon>
        <taxon>Pterulaceae</taxon>
        <taxon>Pterulicium</taxon>
    </lineage>
</organism>
<dbReference type="CDD" id="cd17546">
    <property type="entry name" value="REC_hyHK_CKI1_RcsC-like"/>
    <property type="match status" value="1"/>
</dbReference>
<keyword evidence="2 6" id="KW-0597">Phosphoprotein</keyword>
<dbReference type="OrthoDB" id="60033at2759"/>
<dbReference type="PANTHER" id="PTHR45339">
    <property type="entry name" value="HYBRID SIGNAL TRANSDUCTION HISTIDINE KINASE J"/>
    <property type="match status" value="1"/>
</dbReference>
<dbReference type="InterPro" id="IPR003593">
    <property type="entry name" value="AAA+_ATPase"/>
</dbReference>
<dbReference type="Gene3D" id="1.10.510.10">
    <property type="entry name" value="Transferase(Phosphotransferase) domain 1"/>
    <property type="match status" value="1"/>
</dbReference>
<dbReference type="FunFam" id="3.30.565.10:FF:000010">
    <property type="entry name" value="Sensor histidine kinase RcsC"/>
    <property type="match status" value="1"/>
</dbReference>
<dbReference type="SUPFAM" id="SSF52172">
    <property type="entry name" value="CheY-like"/>
    <property type="match status" value="1"/>
</dbReference>
<dbReference type="Gene3D" id="3.40.50.2300">
    <property type="match status" value="1"/>
</dbReference>
<dbReference type="GO" id="GO:0000155">
    <property type="term" value="F:phosphorelay sensor kinase activity"/>
    <property type="evidence" value="ECO:0007669"/>
    <property type="project" value="InterPro"/>
</dbReference>
<dbReference type="Pfam" id="PF00512">
    <property type="entry name" value="HisKA"/>
    <property type="match status" value="1"/>
</dbReference>
<dbReference type="STRING" id="1884261.A0A5C3R0H4"/>
<dbReference type="InterPro" id="IPR001789">
    <property type="entry name" value="Sig_transdc_resp-reg_receiver"/>
</dbReference>
<feature type="domain" description="Protein kinase" evidence="8">
    <location>
        <begin position="1"/>
        <end position="346"/>
    </location>
</feature>
<dbReference type="InterPro" id="IPR036890">
    <property type="entry name" value="HATPase_C_sf"/>
</dbReference>
<dbReference type="SUPFAM" id="SSF52540">
    <property type="entry name" value="P-loop containing nucleoside triphosphate hydrolases"/>
    <property type="match status" value="1"/>
</dbReference>
<dbReference type="SMART" id="SM00220">
    <property type="entry name" value="S_TKc"/>
    <property type="match status" value="1"/>
</dbReference>
<dbReference type="InterPro" id="IPR003018">
    <property type="entry name" value="GAF"/>
</dbReference>
<gene>
    <name evidence="11" type="ORF">BDV98DRAFT_647629</name>
</gene>
<dbReference type="Pfam" id="PF13191">
    <property type="entry name" value="AAA_16"/>
    <property type="match status" value="1"/>
</dbReference>
<dbReference type="Proteomes" id="UP000305067">
    <property type="component" value="Unassembled WGS sequence"/>
</dbReference>
<keyword evidence="12" id="KW-1185">Reference proteome</keyword>
<dbReference type="CDD" id="cd16922">
    <property type="entry name" value="HATPase_EvgS-ArcB-TorS-like"/>
    <property type="match status" value="1"/>
</dbReference>
<evidence type="ECO:0000256" key="3">
    <source>
        <dbReference type="ARBA" id="ARBA00022679"/>
    </source>
</evidence>
<sequence length="2275" mass="251696">MRRKLGQPSLPTLYFRDWVLSVPGYTFEKAVRWDDTGSLTIIAEGSNLKDGSNVLAKIAPAQTNGSMCLEREAHILNRVAEHLKTSNPALRVIDFIVIPKHSGNCVVLLLTHPGLNTLGRYLSSSKVNELLLADASRVRNSPSLADIQMEGIEESNPVPELEPFDVMDLATFLELAIQATHCIYILHKCGFVHREIRANAFHVSSHSGRVRLVHFGNRSVSLESYGSPSSLVLKAVGDVEQSKMKEAMCYLAPEQTGSTDTVSEDHRTDLYSLGILFWTVLVGGGQMPFEGGCLELLHAIVQHRPMPVHEVRRDVPLVLSEIINKLLSKSPDARYQSAHGLKADLLECQRRLLASVSSTYDQPLSELINSFEIASKDAFWEFTLPSSLIGREKELELIRNVIRHSSSLFSRHLSASRGFITVSLSGSQDAGTNTTGDDHSDAMSSAISEDNSPIQDYFQGRHSPAYNQSMSMSSNMSANSAVSPGGDLWRGAYSSGARPARTQAVVIVGPPGTGKSSLIVANQAKWRAHGLWGHAKFKKSDSAPFEALMRCLSSVLRQLMMFQNDMHQFIRTLKEHLGPQIQNLPLLCQATPELKEILELYGVVEGVLPESKLSIAESRARFKSLVESIFAVISEIRLFALFLDDLHEADDSSLDLIGTLLNSRSRMLIFSTVRSDQIEFVERVRAMFTKWSKPTWINVENLAFGSISSLVSRALHRSREECAPLSQFVFSTSQGNVFAARNLLNSLHRQKKILYDEEVNHWIFHMDTIQGTSSLIPDPNNPSFLVSQFRELPDEAQKYLIWATFFGPTFKLTEVAHIMDRDDYSGNNDDALAGVTSSNLGGSIRGLQVAIAEGWLIQRAREMASFAHDRYWQATQMEAKNLSTEAIAQMSFRLVLITLHDTPVDPFRIAEHTKRCLSILKGHAKREEFTHLLIKAGDSASSLGAHELAMEFFLNAQELLPEAKWNEKPQQTFSLSSKIASLFTWKGDYLSSNRIILSCLEHANTLEEQSTLLRLRSTNHFMSGNVAEALSDTLHALKTLGIQVNHSPSRSESDEIFEEVKNEILAVGFEEIIHLPEATDPRTELTIALLNDAGMHAYWSPSRLAFVDVLGLTTIKVALRWGMTPGTALGFFWALEAAAERRELYRFSCDLAKLALRIADKFGNNIEKCRAKLLFCSMVSGFDSVHLRANIPRLHEAIKFGNTAGDAVYTCLAHIHLIQTRLFVCDHITELLPAAEECINDVTVWQPKGEFLILATAMLNCIRVLGGYTDSRSAATLFDTETFTEAEYVSKVFGASQEATPMALNWYNSFKLVSLFCLGFIQEAVDLGYSVYATRDRHPNHRHVRFALFYHSLALIACIRTLKPSQEAKLAYLKQVDHNQKYIRRWLSPSPVNNATWVGIVDAELASLHNKPSALRLYDTAVKLAVNNDWPMEEGWALYLQGCHFVRCGVEGLGSELQRRGISRQSQWGAKGIANYLSFSIGSRPRYPLKRPIFCSDVAVQTEQIGTVILGYNEELPHQDESAVRDAREDPSLSALTASNLAAVLSWSKEIASDIHLSSALQKLTEIATETSGSQHTCLVMSRESGGDYIIATSMTSPHLCQVHEDPKSIRSIDDPLQKSIIHHVLNSKERTCLDDATVDSRFAAEATQTSLKAVICLPVFGNRGETFGALYLSSKYPFSPNIQTMITLLCQQASFSIANALMFRSVQAGTKENLKMITAQKNALQSARQSREDALKATKIKSNFLASMSHELRTPFSSFYGLLDLLSGTELSSGQSDIVQTAKQSCELLLKIIDSILDYSKLEASAVKLEFSGFSVENIIADCLELLLPIAAKKLDLSFHIESIVPPWVFSDYTRIRQVLMNLIGNAVKFTSQGSVQVTCSVDSFGPGPDEVQLKFIIRDTGIGLSRSDIDLLFVPFQQADSSSTRRFGGTGLGLSISKQLVQLMGGAIGVESELNVGSMFWFVLPAKVFQSEESQKSLLSIENLRSLLLQPTPLKVLICSKSDTTIALLSAMLSGFQLVTFSSNLDAKVFLHGTNLTDPSLDFIILDAQLEADADDMASCLKGLKRPPFTNTSIIHLYTPTKSARPAFTNNTPEILKMTKPPRTARLLQAMADVKKLPTFVPIPIALAQPAGSVPGLVPERRLHGKVLVAEDNQVARQLLIKQLERFQLQVVATTNGQEALDEWSSHPPGYFSLAMFDHHMPVCDGVEAAKRLRVMEAEANVATHLPIVALSADCQASTMQLCLSAGMTAFFSKPLKKNDLVQILSMFGPAPS</sequence>
<evidence type="ECO:0000256" key="5">
    <source>
        <dbReference type="ARBA" id="ARBA00023012"/>
    </source>
</evidence>
<dbReference type="PROSITE" id="PS50011">
    <property type="entry name" value="PROTEIN_KINASE_DOM"/>
    <property type="match status" value="1"/>
</dbReference>
<evidence type="ECO:0000256" key="1">
    <source>
        <dbReference type="ARBA" id="ARBA00008171"/>
    </source>
</evidence>
<dbReference type="Gene3D" id="1.10.287.130">
    <property type="match status" value="1"/>
</dbReference>
<dbReference type="GO" id="GO:0005524">
    <property type="term" value="F:ATP binding"/>
    <property type="evidence" value="ECO:0007669"/>
    <property type="project" value="InterPro"/>
</dbReference>
<dbReference type="SUPFAM" id="SSF47384">
    <property type="entry name" value="Homodimeric domain of signal transducing histidine kinase"/>
    <property type="match status" value="1"/>
</dbReference>
<dbReference type="Pfam" id="PF00072">
    <property type="entry name" value="Response_reg"/>
    <property type="match status" value="1"/>
</dbReference>
<dbReference type="Gene3D" id="3.40.50.300">
    <property type="entry name" value="P-loop containing nucleotide triphosphate hydrolases"/>
    <property type="match status" value="1"/>
</dbReference>
<proteinExistence type="inferred from homology"/>
<dbReference type="InterPro" id="IPR004358">
    <property type="entry name" value="Sig_transdc_His_kin-like_C"/>
</dbReference>
<keyword evidence="4 11" id="KW-0418">Kinase</keyword>
<dbReference type="InterPro" id="IPR005467">
    <property type="entry name" value="His_kinase_dom"/>
</dbReference>
<evidence type="ECO:0000259" key="8">
    <source>
        <dbReference type="PROSITE" id="PS50011"/>
    </source>
</evidence>
<dbReference type="InterPro" id="IPR003661">
    <property type="entry name" value="HisK_dim/P_dom"/>
</dbReference>
<dbReference type="PROSITE" id="PS50109">
    <property type="entry name" value="HIS_KIN"/>
    <property type="match status" value="1"/>
</dbReference>
<evidence type="ECO:0000313" key="11">
    <source>
        <dbReference type="EMBL" id="TFL06590.1"/>
    </source>
</evidence>
<dbReference type="SMART" id="SM00382">
    <property type="entry name" value="AAA"/>
    <property type="match status" value="1"/>
</dbReference>
<dbReference type="EMBL" id="ML178815">
    <property type="protein sequence ID" value="TFL06590.1"/>
    <property type="molecule type" value="Genomic_DNA"/>
</dbReference>
<evidence type="ECO:0000256" key="6">
    <source>
        <dbReference type="PROSITE-ProRule" id="PRU00169"/>
    </source>
</evidence>
<dbReference type="InterPro" id="IPR029016">
    <property type="entry name" value="GAF-like_dom_sf"/>
</dbReference>
<dbReference type="SUPFAM" id="SSF55874">
    <property type="entry name" value="ATPase domain of HSP90 chaperone/DNA topoisomerase II/histidine kinase"/>
    <property type="match status" value="1"/>
</dbReference>
<accession>A0A5C3R0H4</accession>
<dbReference type="InterPro" id="IPR041664">
    <property type="entry name" value="AAA_16"/>
</dbReference>
<comment type="similarity">
    <text evidence="1">Belongs to the protein kinase superfamily. TKL Ser/Thr protein kinase family. ROCO subfamily.</text>
</comment>
<dbReference type="PROSITE" id="PS50110">
    <property type="entry name" value="RESPONSE_REGULATORY"/>
    <property type="match status" value="1"/>
</dbReference>
<dbReference type="Pfam" id="PF01590">
    <property type="entry name" value="GAF"/>
    <property type="match status" value="1"/>
</dbReference>
<dbReference type="InterPro" id="IPR036097">
    <property type="entry name" value="HisK_dim/P_sf"/>
</dbReference>
<feature type="modified residue" description="4-aspartylphosphate" evidence="6">
    <location>
        <position position="2200"/>
    </location>
</feature>
<dbReference type="InterPro" id="IPR011009">
    <property type="entry name" value="Kinase-like_dom_sf"/>
</dbReference>
<dbReference type="InterPro" id="IPR011006">
    <property type="entry name" value="CheY-like_superfamily"/>
</dbReference>
<dbReference type="SMART" id="SM00065">
    <property type="entry name" value="GAF"/>
    <property type="match status" value="1"/>
</dbReference>
<dbReference type="SMART" id="SM00388">
    <property type="entry name" value="HisKA"/>
    <property type="match status" value="1"/>
</dbReference>
<dbReference type="SUPFAM" id="SSF55781">
    <property type="entry name" value="GAF domain-like"/>
    <property type="match status" value="1"/>
</dbReference>
<dbReference type="InterPro" id="IPR027417">
    <property type="entry name" value="P-loop_NTPase"/>
</dbReference>
<evidence type="ECO:0000256" key="2">
    <source>
        <dbReference type="ARBA" id="ARBA00022553"/>
    </source>
</evidence>
<evidence type="ECO:0000259" key="10">
    <source>
        <dbReference type="PROSITE" id="PS50110"/>
    </source>
</evidence>
<dbReference type="PANTHER" id="PTHR45339:SF1">
    <property type="entry name" value="HYBRID SIGNAL TRANSDUCTION HISTIDINE KINASE J"/>
    <property type="match status" value="1"/>
</dbReference>
<dbReference type="SMART" id="SM00387">
    <property type="entry name" value="HATPase_c"/>
    <property type="match status" value="1"/>
</dbReference>
<dbReference type="CDD" id="cd00082">
    <property type="entry name" value="HisKA"/>
    <property type="match status" value="1"/>
</dbReference>
<feature type="domain" description="Histidine kinase" evidence="9">
    <location>
        <begin position="1748"/>
        <end position="1970"/>
    </location>
</feature>
<dbReference type="Pfam" id="PF07714">
    <property type="entry name" value="PK_Tyr_Ser-Thr"/>
    <property type="match status" value="1"/>
</dbReference>
<dbReference type="InterPro" id="IPR003594">
    <property type="entry name" value="HATPase_dom"/>
</dbReference>
<dbReference type="Gene3D" id="3.30.565.10">
    <property type="entry name" value="Histidine kinase-like ATPase, C-terminal domain"/>
    <property type="match status" value="1"/>
</dbReference>
<reference evidence="11 12" key="1">
    <citation type="journal article" date="2019" name="Nat. Ecol. Evol.">
        <title>Megaphylogeny resolves global patterns of mushroom evolution.</title>
        <authorList>
            <person name="Varga T."/>
            <person name="Krizsan K."/>
            <person name="Foldi C."/>
            <person name="Dima B."/>
            <person name="Sanchez-Garcia M."/>
            <person name="Sanchez-Ramirez S."/>
            <person name="Szollosi G.J."/>
            <person name="Szarkandi J.G."/>
            <person name="Papp V."/>
            <person name="Albert L."/>
            <person name="Andreopoulos W."/>
            <person name="Angelini C."/>
            <person name="Antonin V."/>
            <person name="Barry K.W."/>
            <person name="Bougher N.L."/>
            <person name="Buchanan P."/>
            <person name="Buyck B."/>
            <person name="Bense V."/>
            <person name="Catcheside P."/>
            <person name="Chovatia M."/>
            <person name="Cooper J."/>
            <person name="Damon W."/>
            <person name="Desjardin D."/>
            <person name="Finy P."/>
            <person name="Geml J."/>
            <person name="Haridas S."/>
            <person name="Hughes K."/>
            <person name="Justo A."/>
            <person name="Karasinski D."/>
            <person name="Kautmanova I."/>
            <person name="Kiss B."/>
            <person name="Kocsube S."/>
            <person name="Kotiranta H."/>
            <person name="LaButti K.M."/>
            <person name="Lechner B.E."/>
            <person name="Liimatainen K."/>
            <person name="Lipzen A."/>
            <person name="Lukacs Z."/>
            <person name="Mihaltcheva S."/>
            <person name="Morgado L.N."/>
            <person name="Niskanen T."/>
            <person name="Noordeloos M.E."/>
            <person name="Ohm R.A."/>
            <person name="Ortiz-Santana B."/>
            <person name="Ovrebo C."/>
            <person name="Racz N."/>
            <person name="Riley R."/>
            <person name="Savchenko A."/>
            <person name="Shiryaev A."/>
            <person name="Soop K."/>
            <person name="Spirin V."/>
            <person name="Szebenyi C."/>
            <person name="Tomsovsky M."/>
            <person name="Tulloss R.E."/>
            <person name="Uehling J."/>
            <person name="Grigoriev I.V."/>
            <person name="Vagvolgyi C."/>
            <person name="Papp T."/>
            <person name="Martin F.M."/>
            <person name="Miettinen O."/>
            <person name="Hibbett D.S."/>
            <person name="Nagy L.G."/>
        </authorList>
    </citation>
    <scope>NUCLEOTIDE SEQUENCE [LARGE SCALE GENOMIC DNA]</scope>
    <source>
        <strain evidence="11 12">CBS 309.79</strain>
    </source>
</reference>
<dbReference type="InterPro" id="IPR000719">
    <property type="entry name" value="Prot_kinase_dom"/>
</dbReference>
<protein>
    <submittedName>
        <fullName evidence="11">Histidine kinase</fullName>
    </submittedName>
</protein>